<evidence type="ECO:0000313" key="11">
    <source>
        <dbReference type="EMBL" id="CAB3786033.1"/>
    </source>
</evidence>
<evidence type="ECO:0000259" key="10">
    <source>
        <dbReference type="Pfam" id="PF08323"/>
    </source>
</evidence>
<evidence type="ECO:0000256" key="8">
    <source>
        <dbReference type="HAMAP-Rule" id="MF_00484"/>
    </source>
</evidence>
<reference evidence="11 12" key="1">
    <citation type="submission" date="2020-04" db="EMBL/GenBank/DDBJ databases">
        <authorList>
            <person name="De Canck E."/>
        </authorList>
    </citation>
    <scope>NUCLEOTIDE SEQUENCE [LARGE SCALE GENOMIC DNA]</scope>
    <source>
        <strain evidence="11 12">LMG 28138</strain>
    </source>
</reference>
<keyword evidence="7 8" id="KW-0320">Glycogen biosynthesis</keyword>
<dbReference type="CDD" id="cd03791">
    <property type="entry name" value="GT5_Glycogen_synthase_DULL1-like"/>
    <property type="match status" value="1"/>
</dbReference>
<comment type="function">
    <text evidence="2 8">Synthesizes alpha-1,4-glucan chains using ADP-glucose.</text>
</comment>
<dbReference type="EC" id="2.4.1.21" evidence="8"/>
<protein>
    <recommendedName>
        <fullName evidence="8">Glycogen synthase</fullName>
        <ecNumber evidence="8">2.4.1.21</ecNumber>
    </recommendedName>
    <alternativeName>
        <fullName evidence="8">Starch [bacterial glycogen] synthase</fullName>
    </alternativeName>
</protein>
<dbReference type="GO" id="GO:0009011">
    <property type="term" value="F:alpha-1,4-glucan glucosyltransferase (ADP-glucose donor) activity"/>
    <property type="evidence" value="ECO:0007669"/>
    <property type="project" value="UniProtKB-UniRule"/>
</dbReference>
<evidence type="ECO:0000256" key="6">
    <source>
        <dbReference type="ARBA" id="ARBA00022679"/>
    </source>
</evidence>
<accession>A0A6S7BEK3</accession>
<proteinExistence type="inferred from homology"/>
<name>A0A6S7BEK3_9BURK</name>
<dbReference type="Proteomes" id="UP000494115">
    <property type="component" value="Unassembled WGS sequence"/>
</dbReference>
<dbReference type="UniPathway" id="UPA00164"/>
<dbReference type="InterPro" id="IPR001296">
    <property type="entry name" value="Glyco_trans_1"/>
</dbReference>
<dbReference type="Gene3D" id="3.40.50.2000">
    <property type="entry name" value="Glycogen Phosphorylase B"/>
    <property type="match status" value="2"/>
</dbReference>
<dbReference type="Pfam" id="PF00534">
    <property type="entry name" value="Glycos_transf_1"/>
    <property type="match status" value="1"/>
</dbReference>
<comment type="pathway">
    <text evidence="3 8">Glycan biosynthesis; glycogen biosynthesis.</text>
</comment>
<comment type="caution">
    <text evidence="8">Lacks conserved residue(s) required for the propagation of feature annotation.</text>
</comment>
<dbReference type="PANTHER" id="PTHR45825:SF11">
    <property type="entry name" value="ALPHA AMYLASE DOMAIN-CONTAINING PROTEIN"/>
    <property type="match status" value="1"/>
</dbReference>
<dbReference type="InterPro" id="IPR013534">
    <property type="entry name" value="Starch_synth_cat_dom"/>
</dbReference>
<comment type="similarity">
    <text evidence="4 8">Belongs to the glycosyltransferase 1 family. Bacterial/plant glycogen synthase subfamily.</text>
</comment>
<evidence type="ECO:0000259" key="9">
    <source>
        <dbReference type="Pfam" id="PF00534"/>
    </source>
</evidence>
<dbReference type="HAMAP" id="MF_00484">
    <property type="entry name" value="Glycogen_synth"/>
    <property type="match status" value="1"/>
</dbReference>
<comment type="catalytic activity">
    <reaction evidence="1 8">
        <text>[(1-&gt;4)-alpha-D-glucosyl](n) + ADP-alpha-D-glucose = [(1-&gt;4)-alpha-D-glucosyl](n+1) + ADP + H(+)</text>
        <dbReference type="Rhea" id="RHEA:18189"/>
        <dbReference type="Rhea" id="RHEA-COMP:9584"/>
        <dbReference type="Rhea" id="RHEA-COMP:9587"/>
        <dbReference type="ChEBI" id="CHEBI:15378"/>
        <dbReference type="ChEBI" id="CHEBI:15444"/>
        <dbReference type="ChEBI" id="CHEBI:57498"/>
        <dbReference type="ChEBI" id="CHEBI:456216"/>
        <dbReference type="EC" id="2.4.1.21"/>
    </reaction>
</comment>
<evidence type="ECO:0000256" key="7">
    <source>
        <dbReference type="ARBA" id="ARBA00023056"/>
    </source>
</evidence>
<evidence type="ECO:0000256" key="3">
    <source>
        <dbReference type="ARBA" id="ARBA00004964"/>
    </source>
</evidence>
<keyword evidence="5 8" id="KW-0328">Glycosyltransferase</keyword>
<evidence type="ECO:0000256" key="4">
    <source>
        <dbReference type="ARBA" id="ARBA00010281"/>
    </source>
</evidence>
<evidence type="ECO:0000256" key="2">
    <source>
        <dbReference type="ARBA" id="ARBA00002764"/>
    </source>
</evidence>
<dbReference type="NCBIfam" id="TIGR02095">
    <property type="entry name" value="glgA"/>
    <property type="match status" value="1"/>
</dbReference>
<feature type="domain" description="Starch synthase catalytic" evidence="10">
    <location>
        <begin position="2"/>
        <end position="218"/>
    </location>
</feature>
<evidence type="ECO:0000256" key="1">
    <source>
        <dbReference type="ARBA" id="ARBA00001478"/>
    </source>
</evidence>
<dbReference type="SUPFAM" id="SSF53756">
    <property type="entry name" value="UDP-Glycosyltransferase/glycogen phosphorylase"/>
    <property type="match status" value="1"/>
</dbReference>
<dbReference type="GO" id="GO:0005978">
    <property type="term" value="P:glycogen biosynthetic process"/>
    <property type="evidence" value="ECO:0007669"/>
    <property type="project" value="UniProtKB-UniRule"/>
</dbReference>
<dbReference type="NCBIfam" id="NF001899">
    <property type="entry name" value="PRK00654.1-2"/>
    <property type="match status" value="1"/>
</dbReference>
<dbReference type="AlphaFoldDB" id="A0A6S7BEK3"/>
<evidence type="ECO:0000313" key="12">
    <source>
        <dbReference type="Proteomes" id="UP000494115"/>
    </source>
</evidence>
<dbReference type="EMBL" id="CADIKM010000007">
    <property type="protein sequence ID" value="CAB3786033.1"/>
    <property type="molecule type" value="Genomic_DNA"/>
</dbReference>
<keyword evidence="6 8" id="KW-0808">Transferase</keyword>
<organism evidence="11 12">
    <name type="scientific">Pararobbsia alpina</name>
    <dbReference type="NCBI Taxonomy" id="621374"/>
    <lineage>
        <taxon>Bacteria</taxon>
        <taxon>Pseudomonadati</taxon>
        <taxon>Pseudomonadota</taxon>
        <taxon>Betaproteobacteria</taxon>
        <taxon>Burkholderiales</taxon>
        <taxon>Burkholderiaceae</taxon>
        <taxon>Pararobbsia</taxon>
    </lineage>
</organism>
<dbReference type="InterPro" id="IPR011835">
    <property type="entry name" value="GS/SS"/>
</dbReference>
<evidence type="ECO:0000256" key="5">
    <source>
        <dbReference type="ARBA" id="ARBA00022676"/>
    </source>
</evidence>
<dbReference type="Pfam" id="PF08323">
    <property type="entry name" value="Glyco_transf_5"/>
    <property type="match status" value="1"/>
</dbReference>
<keyword evidence="12" id="KW-1185">Reference proteome</keyword>
<sequence>MVSAYAAAARETGVETTILMPGYPCAFARAKGVTKVCRVAGLPGGDAAIHRARMPDSDVPVLLLQQDALYARSGFYQDENGNDYADNALRFAALSHAAVRIARGLRGIARPDVVHAHDWHAGLVPMLLVQARHAGATQAKSVFTIHNLAFQGNYPIALSAQLGIPDEVLGIDGIEFYGELSFMKAGIQFADKVTTVSDTYAREILTEHFGHRMEGVLAANRHKLSGITNGIDMVMWDPARDPMIGANYSLDNLHGKHNCKCDLQQLFGLPTDPFAPVLAMGSRLTTQKMADVAIEAIPMLLARHRRLQVAILGQGDHGIEASLRRVAQTWPDRVGLFIGFDERRAHMLHAGADMLLHGSRFEPCGLTQIYAMRYGTIPVASRVGGLADTIVDCRDPGDAINPTLIHSSPVRTLGLTLSRLTPAPTGFLFDGESCYAMAAAVTRGLEAFLRPALWRELQKNAMRGDHGWESAVAKYASVYAELTGAKPSRTVRARVSHATAPHLSPLPAAHRAATAENAEVVFAQSA</sequence>
<dbReference type="GO" id="GO:0004373">
    <property type="term" value="F:alpha-1,4-glucan glucosyltransferase (UDP-glucose donor) activity"/>
    <property type="evidence" value="ECO:0007669"/>
    <property type="project" value="InterPro"/>
</dbReference>
<gene>
    <name evidence="11" type="primary">glgA_1</name>
    <name evidence="8" type="synonym">glgA</name>
    <name evidence="11" type="ORF">LMG28138_02141</name>
</gene>
<feature type="domain" description="Glycosyl transferase family 1" evidence="9">
    <location>
        <begin position="276"/>
        <end position="392"/>
    </location>
</feature>
<dbReference type="PANTHER" id="PTHR45825">
    <property type="entry name" value="GRANULE-BOUND STARCH SYNTHASE 1, CHLOROPLASTIC/AMYLOPLASTIC"/>
    <property type="match status" value="1"/>
</dbReference>